<comment type="caution">
    <text evidence="1">The sequence shown here is derived from an EMBL/GenBank/DDBJ whole genome shotgun (WGS) entry which is preliminary data.</text>
</comment>
<dbReference type="RefSeq" id="WP_344955228.1">
    <property type="nucleotide sequence ID" value="NZ_BAAAZG010000051.1"/>
</dbReference>
<name>A0ABP7WPE6_9ACTN</name>
<evidence type="ECO:0008006" key="3">
    <source>
        <dbReference type="Google" id="ProtNLM"/>
    </source>
</evidence>
<sequence length="66" mass="7483">MAWSWRLEKADGLEVGRSEETFTTQADAETWLGETWRGLREEGVDQVTLLEGESVVYGPMSLHEPD</sequence>
<gene>
    <name evidence="1" type="ORF">GCM10022214_64800</name>
</gene>
<dbReference type="Proteomes" id="UP001500683">
    <property type="component" value="Unassembled WGS sequence"/>
</dbReference>
<dbReference type="EMBL" id="BAAAZG010000051">
    <property type="protein sequence ID" value="GAA4093711.1"/>
    <property type="molecule type" value="Genomic_DNA"/>
</dbReference>
<organism evidence="1 2">
    <name type="scientific">Actinomadura miaoliensis</name>
    <dbReference type="NCBI Taxonomy" id="430685"/>
    <lineage>
        <taxon>Bacteria</taxon>
        <taxon>Bacillati</taxon>
        <taxon>Actinomycetota</taxon>
        <taxon>Actinomycetes</taxon>
        <taxon>Streptosporangiales</taxon>
        <taxon>Thermomonosporaceae</taxon>
        <taxon>Actinomadura</taxon>
    </lineage>
</organism>
<reference evidence="2" key="1">
    <citation type="journal article" date="2019" name="Int. J. Syst. Evol. Microbiol.">
        <title>The Global Catalogue of Microorganisms (GCM) 10K type strain sequencing project: providing services to taxonomists for standard genome sequencing and annotation.</title>
        <authorList>
            <consortium name="The Broad Institute Genomics Platform"/>
            <consortium name="The Broad Institute Genome Sequencing Center for Infectious Disease"/>
            <person name="Wu L."/>
            <person name="Ma J."/>
        </authorList>
    </citation>
    <scope>NUCLEOTIDE SEQUENCE [LARGE SCALE GENOMIC DNA]</scope>
    <source>
        <strain evidence="2">JCM 16702</strain>
    </source>
</reference>
<evidence type="ECO:0000313" key="2">
    <source>
        <dbReference type="Proteomes" id="UP001500683"/>
    </source>
</evidence>
<proteinExistence type="predicted"/>
<keyword evidence="2" id="KW-1185">Reference proteome</keyword>
<accession>A0ABP7WPE6</accession>
<evidence type="ECO:0000313" key="1">
    <source>
        <dbReference type="EMBL" id="GAA4093711.1"/>
    </source>
</evidence>
<protein>
    <recommendedName>
        <fullName evidence="3">DUF2188 domain-containing protein</fullName>
    </recommendedName>
</protein>